<sequence>MPREGAEAAEGCRRRSFYTLLEARMRATRGFLREAAGPGRGGAYTLDGRMGPDGRCGWPEAAQAHGRLLEITHLRG</sequence>
<name>A0A2A9PFC7_OPHUN</name>
<dbReference type="AlphaFoldDB" id="A0A2A9PFC7"/>
<gene>
    <name evidence="1" type="ORF">XA68_11673</name>
</gene>
<comment type="caution">
    <text evidence="1">The sequence shown here is derived from an EMBL/GenBank/DDBJ whole genome shotgun (WGS) entry which is preliminary data.</text>
</comment>
<reference evidence="1 2" key="2">
    <citation type="journal article" date="2017" name="Sci. Rep.">
        <title>Ant-infecting Ophiocordyceps genomes reveal a high diversity of potential behavioral manipulation genes and a possible major role for enterotoxins.</title>
        <authorList>
            <person name="de Bekker C."/>
            <person name="Ohm R.A."/>
            <person name="Evans H.C."/>
            <person name="Brachmann A."/>
            <person name="Hughes D.P."/>
        </authorList>
    </citation>
    <scope>NUCLEOTIDE SEQUENCE [LARGE SCALE GENOMIC DNA]</scope>
    <source>
        <strain evidence="1 2">SC16a</strain>
    </source>
</reference>
<protein>
    <submittedName>
        <fullName evidence="1">Uncharacterized protein</fullName>
    </submittedName>
</protein>
<evidence type="ECO:0000313" key="2">
    <source>
        <dbReference type="Proteomes" id="UP000037136"/>
    </source>
</evidence>
<accession>A0A2A9PFC7</accession>
<keyword evidence="2" id="KW-1185">Reference proteome</keyword>
<reference evidence="1 2" key="1">
    <citation type="journal article" date="2015" name="BMC Genomics">
        <title>Gene expression during zombie ant biting behavior reflects the complexity underlying fungal parasitic behavioral manipulation.</title>
        <authorList>
            <person name="de Bekker C."/>
            <person name="Ohm R.A."/>
            <person name="Loreto R.G."/>
            <person name="Sebastian A."/>
            <person name="Albert I."/>
            <person name="Merrow M."/>
            <person name="Brachmann A."/>
            <person name="Hughes D.P."/>
        </authorList>
    </citation>
    <scope>NUCLEOTIDE SEQUENCE [LARGE SCALE GENOMIC DNA]</scope>
    <source>
        <strain evidence="1 2">SC16a</strain>
    </source>
</reference>
<dbReference type="Proteomes" id="UP000037136">
    <property type="component" value="Unassembled WGS sequence"/>
</dbReference>
<dbReference type="EMBL" id="LAZP02000162">
    <property type="protein sequence ID" value="PFH59934.1"/>
    <property type="molecule type" value="Genomic_DNA"/>
</dbReference>
<evidence type="ECO:0000313" key="1">
    <source>
        <dbReference type="EMBL" id="PFH59934.1"/>
    </source>
</evidence>
<proteinExistence type="predicted"/>
<organism evidence="1 2">
    <name type="scientific">Ophiocordyceps unilateralis</name>
    <name type="common">Zombie-ant fungus</name>
    <name type="synonym">Torrubia unilateralis</name>
    <dbReference type="NCBI Taxonomy" id="268505"/>
    <lineage>
        <taxon>Eukaryota</taxon>
        <taxon>Fungi</taxon>
        <taxon>Dikarya</taxon>
        <taxon>Ascomycota</taxon>
        <taxon>Pezizomycotina</taxon>
        <taxon>Sordariomycetes</taxon>
        <taxon>Hypocreomycetidae</taxon>
        <taxon>Hypocreales</taxon>
        <taxon>Ophiocordycipitaceae</taxon>
        <taxon>Ophiocordyceps</taxon>
    </lineage>
</organism>